<feature type="disulfide bond" evidence="16">
    <location>
        <begin position="441"/>
        <end position="466"/>
    </location>
</feature>
<dbReference type="Pfam" id="PF17771">
    <property type="entry name" value="ADAMTS_CR_2"/>
    <property type="match status" value="1"/>
</dbReference>
<keyword evidence="4" id="KW-0645">Protease</keyword>
<feature type="disulfide bond" evidence="16">
    <location>
        <begin position="284"/>
        <end position="336"/>
    </location>
</feature>
<feature type="binding site" evidence="15">
    <location>
        <position position="295"/>
    </location>
    <ligand>
        <name>Ca(2+)</name>
        <dbReference type="ChEBI" id="CHEBI:29108"/>
        <label>1</label>
    </ligand>
</feature>
<dbReference type="PANTHER" id="PTHR13723:SF41">
    <property type="entry name" value="A DISINTEGRIN AND METALLOPROTEINASE WITH THROMBOSPONDIN MOTIFS 8"/>
    <property type="match status" value="1"/>
</dbReference>
<evidence type="ECO:0000256" key="7">
    <source>
        <dbReference type="ARBA" id="ARBA00022729"/>
    </source>
</evidence>
<feature type="binding site" evidence="15">
    <location>
        <position position="212"/>
    </location>
    <ligand>
        <name>Ca(2+)</name>
        <dbReference type="ChEBI" id="CHEBI:29108"/>
        <label>1</label>
    </ligand>
</feature>
<dbReference type="FunFam" id="2.60.120.830:FF:000001">
    <property type="entry name" value="A disintegrin and metalloproteinase with thrombospondin motifs 1"/>
    <property type="match status" value="1"/>
</dbReference>
<evidence type="ECO:0000256" key="8">
    <source>
        <dbReference type="ARBA" id="ARBA00022737"/>
    </source>
</evidence>
<dbReference type="PRINTS" id="PR01861">
    <property type="entry name" value="ADAMTS8"/>
</dbReference>
<keyword evidence="6 15" id="KW-0479">Metal-binding</keyword>
<evidence type="ECO:0000313" key="22">
    <source>
        <dbReference type="Proteomes" id="UP000770717"/>
    </source>
</evidence>
<dbReference type="GO" id="GO:0004222">
    <property type="term" value="F:metalloendopeptidase activity"/>
    <property type="evidence" value="ECO:0007669"/>
    <property type="project" value="InterPro"/>
</dbReference>
<organism evidence="21 22">
    <name type="scientific">Eleutherodactylus coqui</name>
    <name type="common">Puerto Rican coqui</name>
    <dbReference type="NCBI Taxonomy" id="57060"/>
    <lineage>
        <taxon>Eukaryota</taxon>
        <taxon>Metazoa</taxon>
        <taxon>Chordata</taxon>
        <taxon>Craniata</taxon>
        <taxon>Vertebrata</taxon>
        <taxon>Euteleostomi</taxon>
        <taxon>Amphibia</taxon>
        <taxon>Batrachia</taxon>
        <taxon>Anura</taxon>
        <taxon>Neobatrachia</taxon>
        <taxon>Hyloidea</taxon>
        <taxon>Eleutherodactylidae</taxon>
        <taxon>Eleutherodactylinae</taxon>
        <taxon>Eleutherodactylus</taxon>
        <taxon>Eleutherodactylus</taxon>
    </lineage>
</organism>
<name>A0A8J6F7G0_ELECQ</name>
<feature type="disulfide bond" evidence="16">
    <location>
        <begin position="330"/>
        <end position="413"/>
    </location>
</feature>
<feature type="compositionally biased region" description="Polar residues" evidence="18">
    <location>
        <begin position="179"/>
        <end position="196"/>
    </location>
</feature>
<dbReference type="InterPro" id="IPR000884">
    <property type="entry name" value="TSP1_rpt"/>
</dbReference>
<feature type="binding site" evidence="15">
    <location>
        <position position="212"/>
    </location>
    <ligand>
        <name>Ca(2+)</name>
        <dbReference type="ChEBI" id="CHEBI:29108"/>
        <label>2</label>
    </ligand>
</feature>
<reference evidence="21" key="1">
    <citation type="thesis" date="2020" institute="ProQuest LLC" country="789 East Eisenhower Parkway, Ann Arbor, MI, USA">
        <title>Comparative Genomics and Chromosome Evolution.</title>
        <authorList>
            <person name="Mudd A.B."/>
        </authorList>
    </citation>
    <scope>NUCLEOTIDE SEQUENCE</scope>
    <source>
        <strain evidence="21">HN-11 Male</strain>
        <tissue evidence="21">Kidney and liver</tissue>
    </source>
</reference>
<keyword evidence="12 16" id="KW-1015">Disulfide bond</keyword>
<evidence type="ECO:0000256" key="14">
    <source>
        <dbReference type="PIRSR" id="PIRSR613273-1"/>
    </source>
</evidence>
<feature type="region of interest" description="Disordered" evidence="18">
    <location>
        <begin position="145"/>
        <end position="201"/>
    </location>
</feature>
<dbReference type="SUPFAM" id="SSF82895">
    <property type="entry name" value="TSP-1 type 1 repeat"/>
    <property type="match status" value="3"/>
</dbReference>
<dbReference type="InterPro" id="IPR045371">
    <property type="entry name" value="ADAMTS_CR_3"/>
</dbReference>
<dbReference type="SMART" id="SM00209">
    <property type="entry name" value="TSP1"/>
    <property type="match status" value="3"/>
</dbReference>
<sequence length="928" mass="104345">MAALFFQGSGLILVLCLLDSHSLPHGEVTTPELLPAPNGKVTLRLSVLGEQMSFHLSPDNEFLVPGLHIRHLGRDSVEDEETTNLRNCFYFRQEPFAAFSICKGIRGAFLKGRERFIILPMQEEMDNGMLGQHLVMKALPMGRKTDDHEEDIISKQRQQHRRREDSPAEGQDRADADRQQSIPQVFANSRRSNATDQHSRHRRFVSEERFVEILLVADASMVRFYGEDLKLHLLTLMSVAARIYKHPSLKNSVNLVVVKVLIIEDERSGPEVSDNGGLILRNFCKWQQSYNPASDRHLEHYDTAILLTRQDFCGHDSCDTLGVADIGTICEPSKSCSVIEDDGLQAAYTLAHELAHVLSIPHDNSSNCRKMFGELDKHHLMAPLFLQLNKSMPWSPCSAMHLTEFFESGHGSCLLDKPGNSFDLPLELPGALARYSLDNQCRQVFGKEFSHCPNTRQEDICSQLWCKLQDELLCHTKNGSLPWADGTQCGEQQVCWNGVCQAEEEVLKPQVQVDGNWGIWSPWGACSRSCGGGIHFSYRECNDPQPQNGGKYCQGLRAKYESCSTQECPTEEKSFRDFQCGIYNSRDRHGNLIEWIPKYSGVSPRDRCKLICQARGESEFKVFRSKVVDGTLCGPDSLSMCVHGQCFKAGCDHILNSTKKLDKCGVCDGDGSSCRKITGSINKFKYGYMDIVTIPAGATSIDVKQRSHRSVIYDGIYLAVRRADGSYLLNGDFAVSSIEQDVHLRGTVLFYSGSNTTLERIQSFQPLPEQLTIQLLRVSGESVLPKIKYTFYIPKSIEPQKKAKEKLSHHFLRPLLTSQWVLGDWSQCSKSCGSGWKRRTVECQNMDGEPSDQCPQELKPEDIKACGDLPCPMWRVGSWSHCSQTCGEGLRTQRVYCVDYIGKETEEGTCDSRKRPSGAVMRCKLEEC</sequence>
<dbReference type="EMBL" id="WNTK01000006">
    <property type="protein sequence ID" value="KAG9482143.1"/>
    <property type="molecule type" value="Genomic_DNA"/>
</dbReference>
<feature type="binding site" evidence="15 17">
    <location>
        <position position="362"/>
    </location>
    <ligand>
        <name>Zn(2+)</name>
        <dbReference type="ChEBI" id="CHEBI:29105"/>
        <note>catalytic</note>
    </ligand>
</feature>
<dbReference type="Pfam" id="PF01421">
    <property type="entry name" value="Reprolysin"/>
    <property type="match status" value="1"/>
</dbReference>
<dbReference type="InterPro" id="IPR001590">
    <property type="entry name" value="Peptidase_M12B"/>
</dbReference>
<comment type="cofactor">
    <cofactor evidence="15">
        <name>Zn(2+)</name>
        <dbReference type="ChEBI" id="CHEBI:29105"/>
    </cofactor>
    <text evidence="15">Binds 1 zinc ion per subunit.</text>
</comment>
<evidence type="ECO:0000256" key="10">
    <source>
        <dbReference type="ARBA" id="ARBA00022833"/>
    </source>
</evidence>
<evidence type="ECO:0000256" key="12">
    <source>
        <dbReference type="ARBA" id="ARBA00023157"/>
    </source>
</evidence>
<feature type="active site" evidence="14 17">
    <location>
        <position position="353"/>
    </location>
</feature>
<dbReference type="GO" id="GO:0006508">
    <property type="term" value="P:proteolysis"/>
    <property type="evidence" value="ECO:0007669"/>
    <property type="project" value="UniProtKB-KW"/>
</dbReference>
<evidence type="ECO:0000256" key="1">
    <source>
        <dbReference type="ARBA" id="ARBA00004498"/>
    </source>
</evidence>
<keyword evidence="5" id="KW-0165">Cleavage on pair of basic residues</keyword>
<feature type="disulfide bond" evidence="16">
    <location>
        <begin position="368"/>
        <end position="397"/>
    </location>
</feature>
<feature type="binding site" evidence="15 17">
    <location>
        <position position="352"/>
    </location>
    <ligand>
        <name>Zn(2+)</name>
        <dbReference type="ChEBI" id="CHEBI:29105"/>
        <note>catalytic</note>
    </ligand>
</feature>
<dbReference type="PRINTS" id="PR01857">
    <property type="entry name" value="ADAMTSFAMILY"/>
</dbReference>
<dbReference type="InterPro" id="IPR024079">
    <property type="entry name" value="MetalloPept_cat_dom_sf"/>
</dbReference>
<evidence type="ECO:0000256" key="16">
    <source>
        <dbReference type="PIRSR" id="PIRSR613273-3"/>
    </source>
</evidence>
<evidence type="ECO:0000256" key="5">
    <source>
        <dbReference type="ARBA" id="ARBA00022685"/>
    </source>
</evidence>
<evidence type="ECO:0000256" key="15">
    <source>
        <dbReference type="PIRSR" id="PIRSR613273-2"/>
    </source>
</evidence>
<feature type="domain" description="Peptidase M12B" evidence="20">
    <location>
        <begin position="209"/>
        <end position="418"/>
    </location>
</feature>
<gene>
    <name evidence="21" type="ORF">GDO78_011045</name>
</gene>
<feature type="binding site" evidence="15">
    <location>
        <position position="413"/>
    </location>
    <ligand>
        <name>Ca(2+)</name>
        <dbReference type="ChEBI" id="CHEBI:29108"/>
        <label>1</label>
    </ligand>
</feature>
<feature type="binding site" evidence="15">
    <location>
        <position position="416"/>
    </location>
    <ligand>
        <name>Ca(2+)</name>
        <dbReference type="ChEBI" id="CHEBI:29108"/>
        <label>2</label>
    </ligand>
</feature>
<feature type="chain" id="PRO_5035161217" description="Peptidase M12B domain-containing protein" evidence="19">
    <location>
        <begin position="23"/>
        <end position="928"/>
    </location>
</feature>
<dbReference type="Gene3D" id="2.20.100.10">
    <property type="entry name" value="Thrombospondin type-1 (TSP1) repeat"/>
    <property type="match status" value="3"/>
</dbReference>
<evidence type="ECO:0000256" key="9">
    <source>
        <dbReference type="ARBA" id="ARBA00022801"/>
    </source>
</evidence>
<keyword evidence="2" id="KW-0964">Secreted</keyword>
<proteinExistence type="predicted"/>
<dbReference type="OrthoDB" id="412680at2759"/>
<dbReference type="GO" id="GO:0031012">
    <property type="term" value="C:extracellular matrix"/>
    <property type="evidence" value="ECO:0007669"/>
    <property type="project" value="TreeGrafter"/>
</dbReference>
<keyword evidence="9" id="KW-0378">Hydrolase</keyword>
<dbReference type="CDD" id="cd04273">
    <property type="entry name" value="ZnMc_ADAMTS_like"/>
    <property type="match status" value="1"/>
</dbReference>
<dbReference type="InterPro" id="IPR041645">
    <property type="entry name" value="ADAMTS_CR_2"/>
</dbReference>
<dbReference type="InterPro" id="IPR013277">
    <property type="entry name" value="Pept_M12B_ADAM-TS8"/>
</dbReference>
<evidence type="ECO:0000256" key="19">
    <source>
        <dbReference type="SAM" id="SignalP"/>
    </source>
</evidence>
<dbReference type="InterPro" id="IPR050439">
    <property type="entry name" value="ADAMTS_ADAMTS-like"/>
</dbReference>
<dbReference type="AlphaFoldDB" id="A0A8J6F7G0"/>
<comment type="caution">
    <text evidence="21">The sequence shown here is derived from an EMBL/GenBank/DDBJ whole genome shotgun (WGS) entry which is preliminary data.</text>
</comment>
<keyword evidence="7 19" id="KW-0732">Signal</keyword>
<keyword evidence="13" id="KW-0325">Glycoprotein</keyword>
<dbReference type="GO" id="GO:0008270">
    <property type="term" value="F:zinc ion binding"/>
    <property type="evidence" value="ECO:0007669"/>
    <property type="project" value="InterPro"/>
</dbReference>
<protein>
    <recommendedName>
        <fullName evidence="20">Peptidase M12B domain-containing protein</fullName>
    </recommendedName>
</protein>
<feature type="signal peptide" evidence="19">
    <location>
        <begin position="1"/>
        <end position="22"/>
    </location>
</feature>
<dbReference type="Pfam" id="PF05986">
    <property type="entry name" value="ADAMTS_spacer1"/>
    <property type="match status" value="1"/>
</dbReference>
<keyword evidence="8" id="KW-0677">Repeat</keyword>
<keyword evidence="22" id="KW-1185">Reference proteome</keyword>
<feature type="compositionally biased region" description="Basic and acidic residues" evidence="18">
    <location>
        <begin position="162"/>
        <end position="178"/>
    </location>
</feature>
<evidence type="ECO:0000256" key="18">
    <source>
        <dbReference type="SAM" id="MobiDB-lite"/>
    </source>
</evidence>
<feature type="disulfide bond" evidence="16">
    <location>
        <begin position="452"/>
        <end position="474"/>
    </location>
</feature>
<evidence type="ECO:0000256" key="13">
    <source>
        <dbReference type="ARBA" id="ARBA00023180"/>
    </source>
</evidence>
<feature type="disulfide bond" evidence="16">
    <location>
        <begin position="461"/>
        <end position="495"/>
    </location>
</feature>
<evidence type="ECO:0000256" key="17">
    <source>
        <dbReference type="PROSITE-ProRule" id="PRU00276"/>
    </source>
</evidence>
<keyword evidence="11" id="KW-0482">Metalloprotease</keyword>
<dbReference type="Pfam" id="PF00090">
    <property type="entry name" value="TSP_1"/>
    <property type="match status" value="1"/>
</dbReference>
<evidence type="ECO:0000256" key="6">
    <source>
        <dbReference type="ARBA" id="ARBA00022723"/>
    </source>
</evidence>
<dbReference type="InterPro" id="IPR036383">
    <property type="entry name" value="TSP1_rpt_sf"/>
</dbReference>
<feature type="binding site" evidence="15">
    <location>
        <position position="416"/>
    </location>
    <ligand>
        <name>Ca(2+)</name>
        <dbReference type="ChEBI" id="CHEBI:29108"/>
        <label>1</label>
    </ligand>
</feature>
<feature type="disulfide bond" evidence="16">
    <location>
        <begin position="541"/>
        <end position="553"/>
    </location>
</feature>
<dbReference type="Gene3D" id="2.60.120.830">
    <property type="match status" value="1"/>
</dbReference>
<dbReference type="FunFam" id="2.20.100.10:FF:000006">
    <property type="entry name" value="A disintegrin and metalloproteinase with thrombospondin motifs 1"/>
    <property type="match status" value="1"/>
</dbReference>
<dbReference type="Pfam" id="PF19236">
    <property type="entry name" value="ADAMTS_CR_3"/>
    <property type="match status" value="1"/>
</dbReference>
<dbReference type="FunFam" id="2.20.100.10:FF:000005">
    <property type="entry name" value="ADAM metallopeptidase with thrombospondin type 1 motif 9"/>
    <property type="match status" value="1"/>
</dbReference>
<dbReference type="Gene3D" id="3.40.1620.60">
    <property type="match status" value="1"/>
</dbReference>
<comment type="subcellular location">
    <subcellularLocation>
        <location evidence="1">Secreted</location>
        <location evidence="1">Extracellular space</location>
        <location evidence="1">Extracellular matrix</location>
    </subcellularLocation>
</comment>
<dbReference type="SUPFAM" id="SSF55486">
    <property type="entry name" value="Metalloproteases ('zincins'), catalytic domain"/>
    <property type="match status" value="1"/>
</dbReference>
<dbReference type="PROSITE" id="PS50092">
    <property type="entry name" value="TSP1"/>
    <property type="match status" value="3"/>
</dbReference>
<dbReference type="PANTHER" id="PTHR13723">
    <property type="entry name" value="ADAMTS A DISINTEGRIN AND METALLOPROTEASE WITH THROMBOSPONDIN MOTIFS PROTEASE"/>
    <property type="match status" value="1"/>
</dbReference>
<dbReference type="FunFam" id="3.40.390.10:FF:000001">
    <property type="entry name" value="A disintegrin and metalloproteinase with thrombospondin motifs 1"/>
    <property type="match status" value="1"/>
</dbReference>
<dbReference type="Gene3D" id="3.40.390.10">
    <property type="entry name" value="Collagenase (Catalytic Domain)"/>
    <property type="match status" value="1"/>
</dbReference>
<evidence type="ECO:0000313" key="21">
    <source>
        <dbReference type="EMBL" id="KAG9482143.1"/>
    </source>
</evidence>
<feature type="binding site" evidence="15 17">
    <location>
        <position position="356"/>
    </location>
    <ligand>
        <name>Zn(2+)</name>
        <dbReference type="ChEBI" id="CHEBI:29105"/>
        <note>catalytic</note>
    </ligand>
</feature>
<evidence type="ECO:0000259" key="20">
    <source>
        <dbReference type="PROSITE" id="PS50215"/>
    </source>
</evidence>
<feature type="disulfide bond" evidence="16">
    <location>
        <begin position="530"/>
        <end position="568"/>
    </location>
</feature>
<evidence type="ECO:0000256" key="11">
    <source>
        <dbReference type="ARBA" id="ARBA00023049"/>
    </source>
</evidence>
<evidence type="ECO:0000256" key="3">
    <source>
        <dbReference type="ARBA" id="ARBA00022530"/>
    </source>
</evidence>
<feature type="disulfide bond" evidence="16">
    <location>
        <begin position="489"/>
        <end position="500"/>
    </location>
</feature>
<dbReference type="PROSITE" id="PS50215">
    <property type="entry name" value="ADAM_MEPRO"/>
    <property type="match status" value="1"/>
</dbReference>
<evidence type="ECO:0000256" key="4">
    <source>
        <dbReference type="ARBA" id="ARBA00022670"/>
    </source>
</evidence>
<feature type="disulfide bond" evidence="16">
    <location>
        <begin position="313"/>
        <end position="318"/>
    </location>
</feature>
<keyword evidence="3" id="KW-0272">Extracellular matrix</keyword>
<dbReference type="Pfam" id="PF19030">
    <property type="entry name" value="TSP1_ADAMTS"/>
    <property type="match status" value="2"/>
</dbReference>
<feature type="binding site" evidence="15">
    <location>
        <position position="302"/>
    </location>
    <ligand>
        <name>Ca(2+)</name>
        <dbReference type="ChEBI" id="CHEBI:29108"/>
        <label>1</label>
    </ligand>
</feature>
<dbReference type="GO" id="GO:0030198">
    <property type="term" value="P:extracellular matrix organization"/>
    <property type="evidence" value="ECO:0007669"/>
    <property type="project" value="InterPro"/>
</dbReference>
<feature type="binding site" evidence="15">
    <location>
        <position position="295"/>
    </location>
    <ligand>
        <name>Ca(2+)</name>
        <dbReference type="ChEBI" id="CHEBI:29108"/>
        <label>2</label>
    </ligand>
</feature>
<feature type="compositionally biased region" description="Basic and acidic residues" evidence="18">
    <location>
        <begin position="145"/>
        <end position="154"/>
    </location>
</feature>
<dbReference type="InterPro" id="IPR013273">
    <property type="entry name" value="ADAMTS/ADAMTS-like"/>
</dbReference>
<feature type="disulfide bond" evidence="16">
    <location>
        <begin position="526"/>
        <end position="563"/>
    </location>
</feature>
<dbReference type="InterPro" id="IPR010294">
    <property type="entry name" value="ADAMTS_spacer1"/>
</dbReference>
<keyword evidence="10 15" id="KW-0862">Zinc</keyword>
<accession>A0A8J6F7G0</accession>
<dbReference type="Proteomes" id="UP000770717">
    <property type="component" value="Unassembled WGS sequence"/>
</dbReference>
<keyword evidence="15" id="KW-0106">Calcium</keyword>
<comment type="caution">
    <text evidence="17">Lacks conserved residue(s) required for the propagation of feature annotation.</text>
</comment>
<evidence type="ECO:0000256" key="2">
    <source>
        <dbReference type="ARBA" id="ARBA00022525"/>
    </source>
</evidence>